<sequence length="58" mass="7200">MVNKDVWKYYLHLYEGYEFDWNYYLDNYPDLRENGILTQKDAITHWNNFGKSEGRNFN</sequence>
<proteinExistence type="predicted"/>
<evidence type="ECO:0000313" key="1">
    <source>
        <dbReference type="EMBL" id="QHT83463.1"/>
    </source>
</evidence>
<dbReference type="AlphaFoldDB" id="A0A6C0HUC2"/>
<accession>A0A6C0HUC2</accession>
<dbReference type="EMBL" id="MN740009">
    <property type="protein sequence ID" value="QHT83463.1"/>
    <property type="molecule type" value="Genomic_DNA"/>
</dbReference>
<reference evidence="1" key="1">
    <citation type="journal article" date="2020" name="Nature">
        <title>Giant virus diversity and host interactions through global metagenomics.</title>
        <authorList>
            <person name="Schulz F."/>
            <person name="Roux S."/>
            <person name="Paez-Espino D."/>
            <person name="Jungbluth S."/>
            <person name="Walsh D.A."/>
            <person name="Denef V.J."/>
            <person name="McMahon K.D."/>
            <person name="Konstantinidis K.T."/>
            <person name="Eloe-Fadrosh E.A."/>
            <person name="Kyrpides N.C."/>
            <person name="Woyke T."/>
        </authorList>
    </citation>
    <scope>NUCLEOTIDE SEQUENCE</scope>
    <source>
        <strain evidence="1">GVMAG-M-3300023184-167</strain>
    </source>
</reference>
<protein>
    <submittedName>
        <fullName evidence="1">Uncharacterized protein</fullName>
    </submittedName>
</protein>
<organism evidence="1">
    <name type="scientific">viral metagenome</name>
    <dbReference type="NCBI Taxonomy" id="1070528"/>
    <lineage>
        <taxon>unclassified sequences</taxon>
        <taxon>metagenomes</taxon>
        <taxon>organismal metagenomes</taxon>
    </lineage>
</organism>
<name>A0A6C0HUC2_9ZZZZ</name>